<dbReference type="InterPro" id="IPR009045">
    <property type="entry name" value="Zn_M74/Hedgehog-like"/>
</dbReference>
<sequence length="142" mass="15672">MINSRDPKELIDIVRKMAENMVADCKRNGIDIIITSTYRDNESQNALYAQGRTAGGKVVTNAKAGQSMHNYRCAFDIVPIRNGKPVWGTAGADGELWKQIGAIGEACGLEWAGRWVKFKELAHFQYTGGLTLKDLQAGKRIT</sequence>
<reference evidence="2" key="1">
    <citation type="submission" date="2020-04" db="EMBL/GenBank/DDBJ databases">
        <authorList>
            <person name="Chiriac C."/>
            <person name="Salcher M."/>
            <person name="Ghai R."/>
            <person name="Kavagutti S V."/>
        </authorList>
    </citation>
    <scope>NUCLEOTIDE SEQUENCE</scope>
</reference>
<protein>
    <submittedName>
        <fullName evidence="2">D-alanyl-D-alanine carboxypeptidase</fullName>
    </submittedName>
</protein>
<proteinExistence type="predicted"/>
<dbReference type="InterPro" id="IPR039561">
    <property type="entry name" value="Peptidase_M15C"/>
</dbReference>
<evidence type="ECO:0000313" key="2">
    <source>
        <dbReference type="EMBL" id="CAB4168851.1"/>
    </source>
</evidence>
<dbReference type="CDD" id="cd14845">
    <property type="entry name" value="L-Ala-D-Glu_peptidase_like"/>
    <property type="match status" value="1"/>
</dbReference>
<evidence type="ECO:0000259" key="1">
    <source>
        <dbReference type="Pfam" id="PF13539"/>
    </source>
</evidence>
<dbReference type="Gene3D" id="3.30.1380.10">
    <property type="match status" value="1"/>
</dbReference>
<dbReference type="EMBL" id="LR796835">
    <property type="protein sequence ID" value="CAB4168851.1"/>
    <property type="molecule type" value="Genomic_DNA"/>
</dbReference>
<keyword evidence="2" id="KW-0645">Protease</keyword>
<dbReference type="GO" id="GO:0004180">
    <property type="term" value="F:carboxypeptidase activity"/>
    <property type="evidence" value="ECO:0007669"/>
    <property type="project" value="UniProtKB-KW"/>
</dbReference>
<keyword evidence="2" id="KW-0121">Carboxypeptidase</keyword>
<dbReference type="Pfam" id="PF13539">
    <property type="entry name" value="Peptidase_M15_4"/>
    <property type="match status" value="1"/>
</dbReference>
<gene>
    <name evidence="2" type="ORF">UFOVP581_6</name>
</gene>
<dbReference type="SUPFAM" id="SSF55166">
    <property type="entry name" value="Hedgehog/DD-peptidase"/>
    <property type="match status" value="1"/>
</dbReference>
<name>A0A6J5PH70_9CAUD</name>
<keyword evidence="2" id="KW-0378">Hydrolase</keyword>
<feature type="domain" description="Peptidase M15C" evidence="1">
    <location>
        <begin position="61"/>
        <end position="126"/>
    </location>
</feature>
<accession>A0A6J5PH70</accession>
<organism evidence="2">
    <name type="scientific">uncultured Caudovirales phage</name>
    <dbReference type="NCBI Taxonomy" id="2100421"/>
    <lineage>
        <taxon>Viruses</taxon>
        <taxon>Duplodnaviria</taxon>
        <taxon>Heunggongvirae</taxon>
        <taxon>Uroviricota</taxon>
        <taxon>Caudoviricetes</taxon>
        <taxon>Peduoviridae</taxon>
        <taxon>Maltschvirus</taxon>
        <taxon>Maltschvirus maltsch</taxon>
    </lineage>
</organism>